<dbReference type="Proteomes" id="UP000547674">
    <property type="component" value="Unassembled WGS sequence"/>
</dbReference>
<comment type="caution">
    <text evidence="1">The sequence shown here is derived from an EMBL/GenBank/DDBJ whole genome shotgun (WGS) entry which is preliminary data.</text>
</comment>
<gene>
    <name evidence="1" type="primary">tssI</name>
    <name evidence="1" type="ORF">HKN21_11230</name>
</gene>
<dbReference type="Pfam" id="PF05954">
    <property type="entry name" value="Phage_GPD"/>
    <property type="match status" value="1"/>
</dbReference>
<protein>
    <submittedName>
        <fullName evidence="1">Type VI secretion system tip protein VgrG</fullName>
    </submittedName>
</protein>
<dbReference type="AlphaFoldDB" id="A0A7Y2E8T4"/>
<dbReference type="InterPro" id="IPR006533">
    <property type="entry name" value="T6SS_Vgr_RhsGE"/>
</dbReference>
<accession>A0A7Y2E8T4</accession>
<evidence type="ECO:0000313" key="1">
    <source>
        <dbReference type="EMBL" id="NNF07323.1"/>
    </source>
</evidence>
<reference evidence="1 2" key="1">
    <citation type="submission" date="2020-03" db="EMBL/GenBank/DDBJ databases">
        <title>Metabolic flexibility allows generalist bacteria to become dominant in a frequently disturbed ecosystem.</title>
        <authorList>
            <person name="Chen Y.-J."/>
            <person name="Leung P.M."/>
            <person name="Bay S.K."/>
            <person name="Hugenholtz P."/>
            <person name="Kessler A.J."/>
            <person name="Shelley G."/>
            <person name="Waite D.W."/>
            <person name="Cook P.L."/>
            <person name="Greening C."/>
        </authorList>
    </citation>
    <scope>NUCLEOTIDE SEQUENCE [LARGE SCALE GENOMIC DNA]</scope>
    <source>
        <strain evidence="1">SS_bin_28</strain>
    </source>
</reference>
<dbReference type="Gene3D" id="2.30.110.50">
    <property type="match status" value="1"/>
</dbReference>
<sequence>MSTGKPVNIVSPLGDDVLLFYRMDGHEELGRLFRYHVQCLSVDPELDGTQILGEGVTIVLDLVDGGQRYFNGVCTQFAQTGRVGRYVKYEMTLRPWFWLLTRTSDCTIYPDQAETNRMSIPEIVKAVFRKHDMSDFEESLNESYEEPREFCVQYRETDFNFASRLMEEEGIYYFFKHEEERHVMVLADGPTSHEVIEGCESVPFITADENSLGRQEHIYEWNHALLYRAVSLPPAISISRCPPKIIWWKRKIPKNTPTLNSKCSTIPAFS</sequence>
<name>A0A7Y2E8T4_UNCEI</name>
<dbReference type="NCBIfam" id="TIGR01646">
    <property type="entry name" value="vgr_GE"/>
    <property type="match status" value="1"/>
</dbReference>
<dbReference type="SUPFAM" id="SSF69279">
    <property type="entry name" value="Phage tail proteins"/>
    <property type="match status" value="1"/>
</dbReference>
<dbReference type="Gene3D" id="3.55.50.10">
    <property type="entry name" value="Baseplate protein-like domains"/>
    <property type="match status" value="1"/>
</dbReference>
<organism evidence="1 2">
    <name type="scientific">Eiseniibacteriota bacterium</name>
    <dbReference type="NCBI Taxonomy" id="2212470"/>
    <lineage>
        <taxon>Bacteria</taxon>
        <taxon>Candidatus Eiseniibacteriota</taxon>
    </lineage>
</organism>
<dbReference type="NCBIfam" id="TIGR03361">
    <property type="entry name" value="VI_Rhs_Vgr"/>
    <property type="match status" value="1"/>
</dbReference>
<proteinExistence type="predicted"/>
<dbReference type="EMBL" id="JABDJR010000450">
    <property type="protein sequence ID" value="NNF07323.1"/>
    <property type="molecule type" value="Genomic_DNA"/>
</dbReference>
<dbReference type="InterPro" id="IPR017847">
    <property type="entry name" value="T6SS_RhsGE_Vgr_subset"/>
</dbReference>
<evidence type="ECO:0000313" key="2">
    <source>
        <dbReference type="Proteomes" id="UP000547674"/>
    </source>
</evidence>